<proteinExistence type="predicted"/>
<name>A0A7J9M3J1_GOSSC</name>
<sequence>MIGNALDLWGKNMKLAILSGFPEISVALKWDQMPYSSSFLIYLWSEFVKCARSRSIALSCDQGLNSLCNFIGLIRGLSHTYMALTAIFSFRLVLKLVCIYSSLLFIASSKAICLIHPGKLKSITLGQQLGVLISLATSIMRNLGTLNLVSFTEDTGGLNMQKRIDMMHLRYPQNGKLLMLKPKRYGLSTRKTYLERGVNLSTILKDMHLILVRESGLGINHGNPRNLSNLPKPIFFFSVLCKHW</sequence>
<reference evidence="1 2" key="1">
    <citation type="journal article" date="2019" name="Genome Biol. Evol.">
        <title>Insights into the evolution of the New World diploid cottons (Gossypium, subgenus Houzingenia) based on genome sequencing.</title>
        <authorList>
            <person name="Grover C.E."/>
            <person name="Arick M.A. 2nd"/>
            <person name="Thrash A."/>
            <person name="Conover J.L."/>
            <person name="Sanders W.S."/>
            <person name="Peterson D.G."/>
            <person name="Frelichowski J.E."/>
            <person name="Scheffler J.A."/>
            <person name="Scheffler B.E."/>
            <person name="Wendel J.F."/>
        </authorList>
    </citation>
    <scope>NUCLEOTIDE SEQUENCE [LARGE SCALE GENOMIC DNA]</scope>
    <source>
        <strain evidence="1">1</strain>
        <tissue evidence="1">Leaf</tissue>
    </source>
</reference>
<dbReference type="Proteomes" id="UP000593576">
    <property type="component" value="Unassembled WGS sequence"/>
</dbReference>
<comment type="caution">
    <text evidence="1">The sequence shown here is derived from an EMBL/GenBank/DDBJ whole genome shotgun (WGS) entry which is preliminary data.</text>
</comment>
<dbReference type="AlphaFoldDB" id="A0A7J9M3J1"/>
<organism evidence="1 2">
    <name type="scientific">Gossypium schwendimanii</name>
    <name type="common">Cotton</name>
    <dbReference type="NCBI Taxonomy" id="34291"/>
    <lineage>
        <taxon>Eukaryota</taxon>
        <taxon>Viridiplantae</taxon>
        <taxon>Streptophyta</taxon>
        <taxon>Embryophyta</taxon>
        <taxon>Tracheophyta</taxon>
        <taxon>Spermatophyta</taxon>
        <taxon>Magnoliopsida</taxon>
        <taxon>eudicotyledons</taxon>
        <taxon>Gunneridae</taxon>
        <taxon>Pentapetalae</taxon>
        <taxon>rosids</taxon>
        <taxon>malvids</taxon>
        <taxon>Malvales</taxon>
        <taxon>Malvaceae</taxon>
        <taxon>Malvoideae</taxon>
        <taxon>Gossypium</taxon>
    </lineage>
</organism>
<dbReference type="EMBL" id="JABFAF010000009">
    <property type="protein sequence ID" value="MBA0865356.1"/>
    <property type="molecule type" value="Genomic_DNA"/>
</dbReference>
<protein>
    <submittedName>
        <fullName evidence="1">Uncharacterized protein</fullName>
    </submittedName>
</protein>
<gene>
    <name evidence="1" type="ORF">Goshw_011423</name>
</gene>
<feature type="non-terminal residue" evidence="1">
    <location>
        <position position="244"/>
    </location>
</feature>
<evidence type="ECO:0000313" key="1">
    <source>
        <dbReference type="EMBL" id="MBA0865356.1"/>
    </source>
</evidence>
<evidence type="ECO:0000313" key="2">
    <source>
        <dbReference type="Proteomes" id="UP000593576"/>
    </source>
</evidence>
<keyword evidence="2" id="KW-1185">Reference proteome</keyword>
<accession>A0A7J9M3J1</accession>